<sequence length="260" mass="29938">MERLPEYYSHDETVEGITSFYELMLRIHGEDMAILERPPPTGWPQITVESFAGLGKTEEVIKLLRHIPYLVTGPDAVPCILESTSPIEYIDTQFCEEVKKLPPVEPLEDDTDERLPGHILRFAEGRRDGYTLLIDTRRGVVVLWKNDGNLPRWTGNFDADFYDENEDPYGKDGWKCMPTYRIKTFFDFCMEQYLVLNWLPDLVSGGVIQIDDPASPNESQLKRRQIMIDAGWPGVDGQGTEWDKKKAMRETEEAQDAFEI</sequence>
<protein>
    <submittedName>
        <fullName evidence="1">Uncharacterized protein</fullName>
    </submittedName>
</protein>
<dbReference type="Proteomes" id="UP000805649">
    <property type="component" value="Unassembled WGS sequence"/>
</dbReference>
<dbReference type="EMBL" id="VUJX02000009">
    <property type="protein sequence ID" value="KAL0932162.1"/>
    <property type="molecule type" value="Genomic_DNA"/>
</dbReference>
<organism evidence="1 2">
    <name type="scientific">Colletotrichum truncatum</name>
    <name type="common">Anthracnose fungus</name>
    <name type="synonym">Colletotrichum capsici</name>
    <dbReference type="NCBI Taxonomy" id="5467"/>
    <lineage>
        <taxon>Eukaryota</taxon>
        <taxon>Fungi</taxon>
        <taxon>Dikarya</taxon>
        <taxon>Ascomycota</taxon>
        <taxon>Pezizomycotina</taxon>
        <taxon>Sordariomycetes</taxon>
        <taxon>Hypocreomycetidae</taxon>
        <taxon>Glomerellales</taxon>
        <taxon>Glomerellaceae</taxon>
        <taxon>Colletotrichum</taxon>
        <taxon>Colletotrichum truncatum species complex</taxon>
    </lineage>
</organism>
<evidence type="ECO:0000313" key="2">
    <source>
        <dbReference type="Proteomes" id="UP000805649"/>
    </source>
</evidence>
<name>A0ACC3YLU4_COLTU</name>
<reference evidence="1 2" key="1">
    <citation type="journal article" date="2020" name="Phytopathology">
        <title>Genome Sequence Resources of Colletotrichum truncatum, C. plurivorum, C. musicola, and C. sojae: Four Species Pathogenic to Soybean (Glycine max).</title>
        <authorList>
            <person name="Rogerio F."/>
            <person name="Boufleur T.R."/>
            <person name="Ciampi-Guillardi M."/>
            <person name="Sukno S.A."/>
            <person name="Thon M.R."/>
            <person name="Massola Junior N.S."/>
            <person name="Baroncelli R."/>
        </authorList>
    </citation>
    <scope>NUCLEOTIDE SEQUENCE [LARGE SCALE GENOMIC DNA]</scope>
    <source>
        <strain evidence="1 2">CMES1059</strain>
    </source>
</reference>
<keyword evidence="2" id="KW-1185">Reference proteome</keyword>
<proteinExistence type="predicted"/>
<gene>
    <name evidence="1" type="ORF">CTRU02_213115</name>
</gene>
<accession>A0ACC3YLU4</accession>
<comment type="caution">
    <text evidence="1">The sequence shown here is derived from an EMBL/GenBank/DDBJ whole genome shotgun (WGS) entry which is preliminary data.</text>
</comment>
<evidence type="ECO:0000313" key="1">
    <source>
        <dbReference type="EMBL" id="KAL0932162.1"/>
    </source>
</evidence>